<name>A0A1Z5RND5_SORBI</name>
<gene>
    <name evidence="1" type="ORF">SORBI_3004G205900</name>
</gene>
<dbReference type="AlphaFoldDB" id="A0A1Z5RND5"/>
<proteinExistence type="predicted"/>
<reference evidence="1 2" key="1">
    <citation type="journal article" date="2009" name="Nature">
        <title>The Sorghum bicolor genome and the diversification of grasses.</title>
        <authorList>
            <person name="Paterson A.H."/>
            <person name="Bowers J.E."/>
            <person name="Bruggmann R."/>
            <person name="Dubchak I."/>
            <person name="Grimwood J."/>
            <person name="Gundlach H."/>
            <person name="Haberer G."/>
            <person name="Hellsten U."/>
            <person name="Mitros T."/>
            <person name="Poliakov A."/>
            <person name="Schmutz J."/>
            <person name="Spannagl M."/>
            <person name="Tang H."/>
            <person name="Wang X."/>
            <person name="Wicker T."/>
            <person name="Bharti A.K."/>
            <person name="Chapman J."/>
            <person name="Feltus F.A."/>
            <person name="Gowik U."/>
            <person name="Grigoriev I.V."/>
            <person name="Lyons E."/>
            <person name="Maher C.A."/>
            <person name="Martis M."/>
            <person name="Narechania A."/>
            <person name="Otillar R.P."/>
            <person name="Penning B.W."/>
            <person name="Salamov A.A."/>
            <person name="Wang Y."/>
            <person name="Zhang L."/>
            <person name="Carpita N.C."/>
            <person name="Freeling M."/>
            <person name="Gingle A.R."/>
            <person name="Hash C.T."/>
            <person name="Keller B."/>
            <person name="Klein P."/>
            <person name="Kresovich S."/>
            <person name="McCann M.C."/>
            <person name="Ming R."/>
            <person name="Peterson D.G."/>
            <person name="Mehboob-ur-Rahman"/>
            <person name="Ware D."/>
            <person name="Westhoff P."/>
            <person name="Mayer K.F."/>
            <person name="Messing J."/>
            <person name="Rokhsar D.S."/>
        </authorList>
    </citation>
    <scope>NUCLEOTIDE SEQUENCE [LARGE SCALE GENOMIC DNA]</scope>
    <source>
        <strain evidence="2">cv. BTx623</strain>
    </source>
</reference>
<dbReference type="Gramene" id="OQU85260">
    <property type="protein sequence ID" value="OQU85260"/>
    <property type="gene ID" value="SORBI_3004G205900"/>
</dbReference>
<sequence>MHWTVRGYNDIMVNIVQVQATDIRMVNIVQVQATEKAVRLESHITIHNYTSIKDMNTFYKNYISSLLVAFVGFHLT</sequence>
<dbReference type="EMBL" id="CM000763">
    <property type="protein sequence ID" value="OQU85260.1"/>
    <property type="molecule type" value="Genomic_DNA"/>
</dbReference>
<keyword evidence="2" id="KW-1185">Reference proteome</keyword>
<organism evidence="1 2">
    <name type="scientific">Sorghum bicolor</name>
    <name type="common">Sorghum</name>
    <name type="synonym">Sorghum vulgare</name>
    <dbReference type="NCBI Taxonomy" id="4558"/>
    <lineage>
        <taxon>Eukaryota</taxon>
        <taxon>Viridiplantae</taxon>
        <taxon>Streptophyta</taxon>
        <taxon>Embryophyta</taxon>
        <taxon>Tracheophyta</taxon>
        <taxon>Spermatophyta</taxon>
        <taxon>Magnoliopsida</taxon>
        <taxon>Liliopsida</taxon>
        <taxon>Poales</taxon>
        <taxon>Poaceae</taxon>
        <taxon>PACMAD clade</taxon>
        <taxon>Panicoideae</taxon>
        <taxon>Andropogonodae</taxon>
        <taxon>Andropogoneae</taxon>
        <taxon>Sorghinae</taxon>
        <taxon>Sorghum</taxon>
    </lineage>
</organism>
<evidence type="ECO:0000313" key="1">
    <source>
        <dbReference type="EMBL" id="OQU85260.1"/>
    </source>
</evidence>
<accession>A0A1Z5RND5</accession>
<reference evidence="2" key="2">
    <citation type="journal article" date="2018" name="Plant J.">
        <title>The Sorghum bicolor reference genome: improved assembly, gene annotations, a transcriptome atlas, and signatures of genome organization.</title>
        <authorList>
            <person name="McCormick R.F."/>
            <person name="Truong S.K."/>
            <person name="Sreedasyam A."/>
            <person name="Jenkins J."/>
            <person name="Shu S."/>
            <person name="Sims D."/>
            <person name="Kennedy M."/>
            <person name="Amirebrahimi M."/>
            <person name="Weers B.D."/>
            <person name="McKinley B."/>
            <person name="Mattison A."/>
            <person name="Morishige D.T."/>
            <person name="Grimwood J."/>
            <person name="Schmutz J."/>
            <person name="Mullet J.E."/>
        </authorList>
    </citation>
    <scope>NUCLEOTIDE SEQUENCE [LARGE SCALE GENOMIC DNA]</scope>
    <source>
        <strain evidence="2">cv. BTx623</strain>
    </source>
</reference>
<dbReference type="Proteomes" id="UP000000768">
    <property type="component" value="Chromosome 4"/>
</dbReference>
<dbReference type="InParanoid" id="A0A1Z5RND5"/>
<protein>
    <submittedName>
        <fullName evidence="1">Uncharacterized protein</fullName>
    </submittedName>
</protein>
<evidence type="ECO:0000313" key="2">
    <source>
        <dbReference type="Proteomes" id="UP000000768"/>
    </source>
</evidence>